<dbReference type="EMBL" id="JAPMXC010000002">
    <property type="protein sequence ID" value="MCY0387932.1"/>
    <property type="molecule type" value="Genomic_DNA"/>
</dbReference>
<name>A0ABT3ZNP2_9BURK</name>
<evidence type="ECO:0000313" key="2">
    <source>
        <dbReference type="Proteomes" id="UP001082899"/>
    </source>
</evidence>
<gene>
    <name evidence="1" type="ORF">OVY01_11930</name>
</gene>
<dbReference type="RefSeq" id="WP_267847789.1">
    <property type="nucleotide sequence ID" value="NZ_JAPMXC010000002.1"/>
</dbReference>
<accession>A0ABT3ZNP2</accession>
<protein>
    <submittedName>
        <fullName evidence="1">Uncharacterized protein</fullName>
    </submittedName>
</protein>
<dbReference type="Proteomes" id="UP001082899">
    <property type="component" value="Unassembled WGS sequence"/>
</dbReference>
<proteinExistence type="predicted"/>
<evidence type="ECO:0000313" key="1">
    <source>
        <dbReference type="EMBL" id="MCY0387932.1"/>
    </source>
</evidence>
<organism evidence="1 2">
    <name type="scientific">Robbsia betulipollinis</name>
    <dbReference type="NCBI Taxonomy" id="2981849"/>
    <lineage>
        <taxon>Bacteria</taxon>
        <taxon>Pseudomonadati</taxon>
        <taxon>Pseudomonadota</taxon>
        <taxon>Betaproteobacteria</taxon>
        <taxon>Burkholderiales</taxon>
        <taxon>Burkholderiaceae</taxon>
        <taxon>Robbsia</taxon>
    </lineage>
</organism>
<reference evidence="1" key="1">
    <citation type="submission" date="2022-11" db="EMBL/GenBank/DDBJ databases">
        <title>Robbsia betulipollinis sp. nov., isolated from pollen of birch (Betula pendula).</title>
        <authorList>
            <person name="Shi H."/>
            <person name="Ambika Manirajan B."/>
            <person name="Ratering S."/>
            <person name="Geissler-Plaum R."/>
            <person name="Schnell S."/>
        </authorList>
    </citation>
    <scope>NUCLEOTIDE SEQUENCE</scope>
    <source>
        <strain evidence="1">Bb-Pol-6</strain>
    </source>
</reference>
<sequence>MLEEGSVAIVAEPIFQTAPWSGEFAARTGFDDPLRFIGENMPTVLVADFDNTTKARDAIRRLVQAGIPDSHIDTYPSVKTPPVVMPGERERVKGAETEMSSNGPLGHLQSLLAKLFGVEKSAPQTPSTSEPTREPFAHESVYMAIGLEGLSAGAETVRTLLSEAGAVRVDEHST</sequence>
<keyword evidence="2" id="KW-1185">Reference proteome</keyword>
<comment type="caution">
    <text evidence="1">The sequence shown here is derived from an EMBL/GenBank/DDBJ whole genome shotgun (WGS) entry which is preliminary data.</text>
</comment>